<sequence>MQELKITENEAGQRLDKFLAKYMKKAPKSFFYKMLRKKNIVLNGKKAAGSEKLSSGDVVRLFLSQETIDQFSEEAPASKEKSLPGKRGDFRLGRGNIVYEDDHILLLNKPAGLLSQRADNKEWSMTEYVTDYLLTTRQLTKEELRTFRPSVCNRLDRNTSGLIAAGKSLAGLQELSRLFKDRTLKKYYLCLVSGRVEKSMRIRGWLQKDEKTNKVSIHAQKREPKDLFIETEYRPVALYRDTTLLEVHLVTGRTHQIRAHLAGTGHPIVGDYKYGDRRQNDRWKRDWGLDSQLLHAYRLVFPDLSGPLSYLSGKTFEAPLPDLFSSILKEEGEK</sequence>
<evidence type="ECO:0000256" key="4">
    <source>
        <dbReference type="ARBA" id="ARBA00031870"/>
    </source>
</evidence>
<evidence type="ECO:0000313" key="9">
    <source>
        <dbReference type="Proteomes" id="UP000769156"/>
    </source>
</evidence>
<dbReference type="PANTHER" id="PTHR21600">
    <property type="entry name" value="MITOCHONDRIAL RNA PSEUDOURIDINE SYNTHASE"/>
    <property type="match status" value="1"/>
</dbReference>
<comment type="catalytic activity">
    <reaction evidence="1">
        <text>a uridine in RNA = a pseudouridine in RNA</text>
        <dbReference type="Rhea" id="RHEA:48348"/>
        <dbReference type="Rhea" id="RHEA-COMP:12068"/>
        <dbReference type="Rhea" id="RHEA-COMP:12069"/>
        <dbReference type="ChEBI" id="CHEBI:65314"/>
        <dbReference type="ChEBI" id="CHEBI:65315"/>
    </reaction>
</comment>
<keyword evidence="3" id="KW-0413">Isomerase</keyword>
<evidence type="ECO:0000259" key="7">
    <source>
        <dbReference type="SMART" id="SM00363"/>
    </source>
</evidence>
<feature type="domain" description="RNA-binding S4" evidence="7">
    <location>
        <begin position="13"/>
        <end position="73"/>
    </location>
</feature>
<dbReference type="InterPro" id="IPR006145">
    <property type="entry name" value="PsdUridine_synth_RsuA/RluA"/>
</dbReference>
<dbReference type="SUPFAM" id="SSF55174">
    <property type="entry name" value="Alpha-L RNA-binding motif"/>
    <property type="match status" value="1"/>
</dbReference>
<dbReference type="GO" id="GO:0003723">
    <property type="term" value="F:RNA binding"/>
    <property type="evidence" value="ECO:0007669"/>
    <property type="project" value="UniProtKB-KW"/>
</dbReference>
<dbReference type="EMBL" id="DYVY01000128">
    <property type="protein sequence ID" value="HJF94722.1"/>
    <property type="molecule type" value="Genomic_DNA"/>
</dbReference>
<dbReference type="Pfam" id="PF01479">
    <property type="entry name" value="S4"/>
    <property type="match status" value="1"/>
</dbReference>
<dbReference type="InterPro" id="IPR036986">
    <property type="entry name" value="S4_RNA-bd_sf"/>
</dbReference>
<dbReference type="Gene3D" id="3.10.290.10">
    <property type="entry name" value="RNA-binding S4 domain"/>
    <property type="match status" value="1"/>
</dbReference>
<protein>
    <recommendedName>
        <fullName evidence="4">RNA pseudouridylate synthase</fullName>
    </recommendedName>
    <alternativeName>
        <fullName evidence="5">RNA-uridine isomerase</fullName>
    </alternativeName>
</protein>
<reference evidence="8" key="1">
    <citation type="journal article" date="2021" name="PeerJ">
        <title>Extensive microbial diversity within the chicken gut microbiome revealed by metagenomics and culture.</title>
        <authorList>
            <person name="Gilroy R."/>
            <person name="Ravi A."/>
            <person name="Getino M."/>
            <person name="Pursley I."/>
            <person name="Horton D.L."/>
            <person name="Alikhan N.F."/>
            <person name="Baker D."/>
            <person name="Gharbi K."/>
            <person name="Hall N."/>
            <person name="Watson M."/>
            <person name="Adriaenssens E.M."/>
            <person name="Foster-Nyarko E."/>
            <person name="Jarju S."/>
            <person name="Secka A."/>
            <person name="Antonio M."/>
            <person name="Oren A."/>
            <person name="Chaudhuri R.R."/>
            <person name="La Ragione R."/>
            <person name="Hildebrand F."/>
            <person name="Pallen M.J."/>
        </authorList>
    </citation>
    <scope>NUCLEOTIDE SEQUENCE</scope>
    <source>
        <strain evidence="8">ChiSjej5B23-16112</strain>
    </source>
</reference>
<reference evidence="8" key="2">
    <citation type="submission" date="2021-09" db="EMBL/GenBank/DDBJ databases">
        <authorList>
            <person name="Gilroy R."/>
        </authorList>
    </citation>
    <scope>NUCLEOTIDE SEQUENCE</scope>
    <source>
        <strain evidence="8">ChiSjej5B23-16112</strain>
    </source>
</reference>
<dbReference type="GO" id="GO:0120159">
    <property type="term" value="F:rRNA pseudouridine synthase activity"/>
    <property type="evidence" value="ECO:0007669"/>
    <property type="project" value="UniProtKB-ARBA"/>
</dbReference>
<evidence type="ECO:0000256" key="3">
    <source>
        <dbReference type="ARBA" id="ARBA00023235"/>
    </source>
</evidence>
<dbReference type="PANTHER" id="PTHR21600:SF83">
    <property type="entry name" value="PSEUDOURIDYLATE SYNTHASE RPUSD4, MITOCHONDRIAL"/>
    <property type="match status" value="1"/>
</dbReference>
<comment type="caution">
    <text evidence="8">The sequence shown here is derived from an EMBL/GenBank/DDBJ whole genome shotgun (WGS) entry which is preliminary data.</text>
</comment>
<comment type="similarity">
    <text evidence="2">Belongs to the pseudouridine synthase RluA family.</text>
</comment>
<accession>A0A921LGD5</accession>
<dbReference type="SMART" id="SM00363">
    <property type="entry name" value="S4"/>
    <property type="match status" value="1"/>
</dbReference>
<dbReference type="InterPro" id="IPR020103">
    <property type="entry name" value="PsdUridine_synth_cat_dom_sf"/>
</dbReference>
<dbReference type="GO" id="GO:0000455">
    <property type="term" value="P:enzyme-directed rRNA pseudouridine synthesis"/>
    <property type="evidence" value="ECO:0007669"/>
    <property type="project" value="UniProtKB-ARBA"/>
</dbReference>
<dbReference type="InterPro" id="IPR050188">
    <property type="entry name" value="RluA_PseudoU_synthase"/>
</dbReference>
<dbReference type="Proteomes" id="UP000769156">
    <property type="component" value="Unassembled WGS sequence"/>
</dbReference>
<dbReference type="InterPro" id="IPR002942">
    <property type="entry name" value="S4_RNA-bd"/>
</dbReference>
<dbReference type="CDD" id="cd00165">
    <property type="entry name" value="S4"/>
    <property type="match status" value="1"/>
</dbReference>
<evidence type="ECO:0000256" key="6">
    <source>
        <dbReference type="PROSITE-ProRule" id="PRU00182"/>
    </source>
</evidence>
<dbReference type="PROSITE" id="PS50889">
    <property type="entry name" value="S4"/>
    <property type="match status" value="1"/>
</dbReference>
<evidence type="ECO:0000313" key="8">
    <source>
        <dbReference type="EMBL" id="HJF94722.1"/>
    </source>
</evidence>
<organism evidence="8 9">
    <name type="scientific">Lachnoclostridium phocaeense</name>
    <dbReference type="NCBI Taxonomy" id="1871021"/>
    <lineage>
        <taxon>Bacteria</taxon>
        <taxon>Bacillati</taxon>
        <taxon>Bacillota</taxon>
        <taxon>Clostridia</taxon>
        <taxon>Lachnospirales</taxon>
        <taxon>Lachnospiraceae</taxon>
    </lineage>
</organism>
<gene>
    <name evidence="8" type="ORF">K8V82_08005</name>
</gene>
<name>A0A921LGD5_9FIRM</name>
<dbReference type="CDD" id="cd02869">
    <property type="entry name" value="PseudoU_synth_RluA_like"/>
    <property type="match status" value="1"/>
</dbReference>
<keyword evidence="6" id="KW-0694">RNA-binding</keyword>
<dbReference type="AlphaFoldDB" id="A0A921LGD5"/>
<dbReference type="SUPFAM" id="SSF55120">
    <property type="entry name" value="Pseudouridine synthase"/>
    <property type="match status" value="1"/>
</dbReference>
<evidence type="ECO:0000256" key="2">
    <source>
        <dbReference type="ARBA" id="ARBA00010876"/>
    </source>
</evidence>
<evidence type="ECO:0000256" key="5">
    <source>
        <dbReference type="ARBA" id="ARBA00033164"/>
    </source>
</evidence>
<proteinExistence type="inferred from homology"/>
<evidence type="ECO:0000256" key="1">
    <source>
        <dbReference type="ARBA" id="ARBA00000073"/>
    </source>
</evidence>
<dbReference type="Pfam" id="PF00849">
    <property type="entry name" value="PseudoU_synth_2"/>
    <property type="match status" value="1"/>
</dbReference>
<dbReference type="Gene3D" id="3.30.2350.10">
    <property type="entry name" value="Pseudouridine synthase"/>
    <property type="match status" value="1"/>
</dbReference>